<dbReference type="EMBL" id="CP016022">
    <property type="protein sequence ID" value="ANJ72006.1"/>
    <property type="molecule type" value="Genomic_DNA"/>
</dbReference>
<dbReference type="Gene3D" id="1.10.238.160">
    <property type="match status" value="1"/>
</dbReference>
<dbReference type="AlphaFoldDB" id="A0A191ZV88"/>
<accession>A0A191ZV88</accession>
<dbReference type="RefSeq" id="WP_064802646.1">
    <property type="nucleotide sequence ID" value="NZ_CP016022.1"/>
</dbReference>
<reference evidence="2" key="1">
    <citation type="submission" date="2016-06" db="EMBL/GenBank/DDBJ databases">
        <authorList>
            <person name="Xu Y."/>
            <person name="Nagy A."/>
            <person name="Yan X."/>
            <person name="Kim S.W."/>
            <person name="Haley B."/>
            <person name="Liu N.T."/>
            <person name="Nou X."/>
        </authorList>
    </citation>
    <scope>NUCLEOTIDE SEQUENCE [LARGE SCALE GENOMIC DNA]</scope>
    <source>
        <strain evidence="2">ATCC 49129</strain>
    </source>
</reference>
<name>A0A191ZV88_9RALS</name>
<evidence type="ECO:0000313" key="1">
    <source>
        <dbReference type="EMBL" id="ANJ72006.1"/>
    </source>
</evidence>
<dbReference type="SUPFAM" id="SSF46955">
    <property type="entry name" value="Putative DNA-binding domain"/>
    <property type="match status" value="1"/>
</dbReference>
<dbReference type="InterPro" id="IPR009061">
    <property type="entry name" value="DNA-bd_dom_put_sf"/>
</dbReference>
<dbReference type="InterPro" id="IPR010260">
    <property type="entry name" value="AlpA"/>
</dbReference>
<gene>
    <name evidence="1" type="ORF">A9Y76_05800</name>
</gene>
<dbReference type="OrthoDB" id="9182156at2"/>
<proteinExistence type="predicted"/>
<dbReference type="PANTHER" id="PTHR36154:SF1">
    <property type="entry name" value="DNA-BINDING TRANSCRIPTIONAL ACTIVATOR ALPA"/>
    <property type="match status" value="1"/>
</dbReference>
<evidence type="ECO:0000313" key="2">
    <source>
        <dbReference type="Proteomes" id="UP000078572"/>
    </source>
</evidence>
<dbReference type="PANTHER" id="PTHR36154">
    <property type="entry name" value="DNA-BINDING TRANSCRIPTIONAL ACTIVATOR ALPA"/>
    <property type="match status" value="1"/>
</dbReference>
<dbReference type="Proteomes" id="UP000078572">
    <property type="component" value="Chromosome 1"/>
</dbReference>
<keyword evidence="2" id="KW-1185">Reference proteome</keyword>
<dbReference type="GeneID" id="61525531"/>
<sequence>MATKLLRLLGVLDAVGVKKSCLYEWVRLGKFPAPVRLGARSVAWRQCDVDAWIEARESARPKVAQ</sequence>
<dbReference type="InterPro" id="IPR052931">
    <property type="entry name" value="Prophage_regulatory_activator"/>
</dbReference>
<protein>
    <submittedName>
        <fullName evidence="1">AlpA family transcriptional regulator</fullName>
    </submittedName>
</protein>
<organism evidence="1 2">
    <name type="scientific">Ralstonia insidiosa</name>
    <dbReference type="NCBI Taxonomy" id="190721"/>
    <lineage>
        <taxon>Bacteria</taxon>
        <taxon>Pseudomonadati</taxon>
        <taxon>Pseudomonadota</taxon>
        <taxon>Betaproteobacteria</taxon>
        <taxon>Burkholderiales</taxon>
        <taxon>Burkholderiaceae</taxon>
        <taxon>Ralstonia</taxon>
    </lineage>
</organism>
<dbReference type="Pfam" id="PF05930">
    <property type="entry name" value="Phage_AlpA"/>
    <property type="match status" value="1"/>
</dbReference>